<evidence type="ECO:0000256" key="1">
    <source>
        <dbReference type="SAM" id="MobiDB-lite"/>
    </source>
</evidence>
<dbReference type="EMBL" id="CAJVQB010115845">
    <property type="protein sequence ID" value="CAG8852761.1"/>
    <property type="molecule type" value="Genomic_DNA"/>
</dbReference>
<dbReference type="Proteomes" id="UP000789901">
    <property type="component" value="Unassembled WGS sequence"/>
</dbReference>
<keyword evidence="3" id="KW-1185">Reference proteome</keyword>
<feature type="non-terminal residue" evidence="2">
    <location>
        <position position="1"/>
    </location>
</feature>
<name>A0ABN7XE84_GIGMA</name>
<organism evidence="2 3">
    <name type="scientific">Gigaspora margarita</name>
    <dbReference type="NCBI Taxonomy" id="4874"/>
    <lineage>
        <taxon>Eukaryota</taxon>
        <taxon>Fungi</taxon>
        <taxon>Fungi incertae sedis</taxon>
        <taxon>Mucoromycota</taxon>
        <taxon>Glomeromycotina</taxon>
        <taxon>Glomeromycetes</taxon>
        <taxon>Diversisporales</taxon>
        <taxon>Gigasporaceae</taxon>
        <taxon>Gigaspora</taxon>
    </lineage>
</organism>
<feature type="compositionally biased region" description="Polar residues" evidence="1">
    <location>
        <begin position="34"/>
        <end position="54"/>
    </location>
</feature>
<sequence>SNLMTATERLALDNGSEHFNEPEQFNGPEHSNEQSDYSNSSPTPTPSKFNYNKKSTFKSRIPKLS</sequence>
<evidence type="ECO:0000313" key="2">
    <source>
        <dbReference type="EMBL" id="CAG8852761.1"/>
    </source>
</evidence>
<comment type="caution">
    <text evidence="2">The sequence shown here is derived from an EMBL/GenBank/DDBJ whole genome shotgun (WGS) entry which is preliminary data.</text>
</comment>
<feature type="compositionally biased region" description="Basic residues" evidence="1">
    <location>
        <begin position="55"/>
        <end position="65"/>
    </location>
</feature>
<evidence type="ECO:0000313" key="3">
    <source>
        <dbReference type="Proteomes" id="UP000789901"/>
    </source>
</evidence>
<accession>A0ABN7XE84</accession>
<reference evidence="2 3" key="1">
    <citation type="submission" date="2021-06" db="EMBL/GenBank/DDBJ databases">
        <authorList>
            <person name="Kallberg Y."/>
            <person name="Tangrot J."/>
            <person name="Rosling A."/>
        </authorList>
    </citation>
    <scope>NUCLEOTIDE SEQUENCE [LARGE SCALE GENOMIC DNA]</scope>
    <source>
        <strain evidence="2 3">120-4 pot B 10/14</strain>
    </source>
</reference>
<protein>
    <submittedName>
        <fullName evidence="2">44683_t:CDS:1</fullName>
    </submittedName>
</protein>
<feature type="non-terminal residue" evidence="2">
    <location>
        <position position="65"/>
    </location>
</feature>
<feature type="region of interest" description="Disordered" evidence="1">
    <location>
        <begin position="1"/>
        <end position="65"/>
    </location>
</feature>
<proteinExistence type="predicted"/>
<gene>
    <name evidence="2" type="ORF">GMARGA_LOCUS41582</name>
</gene>